<dbReference type="Pfam" id="PF14593">
    <property type="entry name" value="PH_3"/>
    <property type="match status" value="1"/>
</dbReference>
<dbReference type="GO" id="GO:0005524">
    <property type="term" value="F:ATP binding"/>
    <property type="evidence" value="ECO:0007669"/>
    <property type="project" value="UniProtKB-UniRule"/>
</dbReference>
<feature type="domain" description="PH" evidence="11">
    <location>
        <begin position="459"/>
        <end position="548"/>
    </location>
</feature>
<accession>A0AAD1U734</accession>
<evidence type="ECO:0000256" key="10">
    <source>
        <dbReference type="SAM" id="MobiDB-lite"/>
    </source>
</evidence>
<comment type="catalytic activity">
    <reaction evidence="8">
        <text>L-seryl-[protein] + ATP = O-phospho-L-seryl-[protein] + ADP + H(+)</text>
        <dbReference type="Rhea" id="RHEA:17989"/>
        <dbReference type="Rhea" id="RHEA-COMP:9863"/>
        <dbReference type="Rhea" id="RHEA-COMP:11604"/>
        <dbReference type="ChEBI" id="CHEBI:15378"/>
        <dbReference type="ChEBI" id="CHEBI:29999"/>
        <dbReference type="ChEBI" id="CHEBI:30616"/>
        <dbReference type="ChEBI" id="CHEBI:83421"/>
        <dbReference type="ChEBI" id="CHEBI:456216"/>
        <dbReference type="EC" id="2.7.11.1"/>
    </reaction>
</comment>
<dbReference type="InterPro" id="IPR033931">
    <property type="entry name" value="PDK1-typ_PH"/>
</dbReference>
<dbReference type="PROSITE" id="PS50003">
    <property type="entry name" value="PH_DOMAIN"/>
    <property type="match status" value="1"/>
</dbReference>
<keyword evidence="6 9" id="KW-0067">ATP-binding</keyword>
<dbReference type="SMART" id="SM00233">
    <property type="entry name" value="PH"/>
    <property type="match status" value="1"/>
</dbReference>
<evidence type="ECO:0000256" key="8">
    <source>
        <dbReference type="ARBA" id="ARBA00048679"/>
    </source>
</evidence>
<dbReference type="PANTHER" id="PTHR24356:SF163">
    <property type="entry name" value="3-PHOSPHOINOSITIDE-DEPENDENT PROTEIN KINASE 1-RELATED"/>
    <property type="match status" value="1"/>
</dbReference>
<dbReference type="PROSITE" id="PS00108">
    <property type="entry name" value="PROTEIN_KINASE_ST"/>
    <property type="match status" value="1"/>
</dbReference>
<feature type="binding site" evidence="9">
    <location>
        <position position="98"/>
    </location>
    <ligand>
        <name>ATP</name>
        <dbReference type="ChEBI" id="CHEBI:30616"/>
    </ligand>
</feature>
<dbReference type="SMART" id="SM00220">
    <property type="entry name" value="S_TKc"/>
    <property type="match status" value="1"/>
</dbReference>
<keyword evidence="3" id="KW-0808">Transferase</keyword>
<dbReference type="Gene3D" id="2.30.29.30">
    <property type="entry name" value="Pleckstrin-homology domain (PH domain)/Phosphotyrosine-binding domain (PTB)"/>
    <property type="match status" value="1"/>
</dbReference>
<proteinExistence type="predicted"/>
<dbReference type="AlphaFoldDB" id="A0AAD1U734"/>
<feature type="region of interest" description="Disordered" evidence="10">
    <location>
        <begin position="220"/>
        <end position="241"/>
    </location>
</feature>
<evidence type="ECO:0000256" key="9">
    <source>
        <dbReference type="PROSITE-ProRule" id="PRU10141"/>
    </source>
</evidence>
<evidence type="ECO:0000256" key="4">
    <source>
        <dbReference type="ARBA" id="ARBA00022741"/>
    </source>
</evidence>
<comment type="caution">
    <text evidence="13">The sequence shown here is derived from an EMBL/GenBank/DDBJ whole genome shotgun (WGS) entry which is preliminary data.</text>
</comment>
<dbReference type="PANTHER" id="PTHR24356">
    <property type="entry name" value="SERINE/THREONINE-PROTEIN KINASE"/>
    <property type="match status" value="1"/>
</dbReference>
<comment type="catalytic activity">
    <reaction evidence="7">
        <text>L-threonyl-[protein] + ATP = O-phospho-L-threonyl-[protein] + ADP + H(+)</text>
        <dbReference type="Rhea" id="RHEA:46608"/>
        <dbReference type="Rhea" id="RHEA-COMP:11060"/>
        <dbReference type="Rhea" id="RHEA-COMP:11605"/>
        <dbReference type="ChEBI" id="CHEBI:15378"/>
        <dbReference type="ChEBI" id="CHEBI:30013"/>
        <dbReference type="ChEBI" id="CHEBI:30616"/>
        <dbReference type="ChEBI" id="CHEBI:61977"/>
        <dbReference type="ChEBI" id="CHEBI:456216"/>
        <dbReference type="EC" id="2.7.11.1"/>
    </reaction>
</comment>
<evidence type="ECO:0000256" key="6">
    <source>
        <dbReference type="ARBA" id="ARBA00022840"/>
    </source>
</evidence>
<dbReference type="InterPro" id="IPR011009">
    <property type="entry name" value="Kinase-like_dom_sf"/>
</dbReference>
<protein>
    <recommendedName>
        <fullName evidence="1">non-specific serine/threonine protein kinase</fullName>
        <ecNumber evidence="1">2.7.11.1</ecNumber>
    </recommendedName>
</protein>
<dbReference type="GO" id="GO:0004674">
    <property type="term" value="F:protein serine/threonine kinase activity"/>
    <property type="evidence" value="ECO:0007669"/>
    <property type="project" value="UniProtKB-KW"/>
</dbReference>
<dbReference type="Gene3D" id="3.30.200.20">
    <property type="entry name" value="Phosphorylase Kinase, domain 1"/>
    <property type="match status" value="1"/>
</dbReference>
<dbReference type="PROSITE" id="PS50011">
    <property type="entry name" value="PROTEIN_KINASE_DOM"/>
    <property type="match status" value="1"/>
</dbReference>
<evidence type="ECO:0000256" key="7">
    <source>
        <dbReference type="ARBA" id="ARBA00047899"/>
    </source>
</evidence>
<evidence type="ECO:0000256" key="2">
    <source>
        <dbReference type="ARBA" id="ARBA00022527"/>
    </source>
</evidence>
<feature type="compositionally biased region" description="Polar residues" evidence="10">
    <location>
        <begin position="425"/>
        <end position="438"/>
    </location>
</feature>
<evidence type="ECO:0000313" key="14">
    <source>
        <dbReference type="Proteomes" id="UP001295684"/>
    </source>
</evidence>
<dbReference type="InterPro" id="IPR008271">
    <property type="entry name" value="Ser/Thr_kinase_AS"/>
</dbReference>
<evidence type="ECO:0000259" key="12">
    <source>
        <dbReference type="PROSITE" id="PS50011"/>
    </source>
</evidence>
<dbReference type="FunFam" id="3.30.200.20:FF:000042">
    <property type="entry name" value="Aurora kinase A"/>
    <property type="match status" value="1"/>
</dbReference>
<evidence type="ECO:0000256" key="1">
    <source>
        <dbReference type="ARBA" id="ARBA00012513"/>
    </source>
</evidence>
<dbReference type="SUPFAM" id="SSF56112">
    <property type="entry name" value="Protein kinase-like (PK-like)"/>
    <property type="match status" value="1"/>
</dbReference>
<dbReference type="SUPFAM" id="SSF50729">
    <property type="entry name" value="PH domain-like"/>
    <property type="match status" value="1"/>
</dbReference>
<evidence type="ECO:0000259" key="11">
    <source>
        <dbReference type="PROSITE" id="PS50003"/>
    </source>
</evidence>
<reference evidence="13" key="1">
    <citation type="submission" date="2023-07" db="EMBL/GenBank/DDBJ databases">
        <authorList>
            <consortium name="AG Swart"/>
            <person name="Singh M."/>
            <person name="Singh A."/>
            <person name="Seah K."/>
            <person name="Emmerich C."/>
        </authorList>
    </citation>
    <scope>NUCLEOTIDE SEQUENCE</scope>
    <source>
        <strain evidence="13">DP1</strain>
    </source>
</reference>
<evidence type="ECO:0000256" key="3">
    <source>
        <dbReference type="ARBA" id="ARBA00022679"/>
    </source>
</evidence>
<dbReference type="InterPro" id="IPR011993">
    <property type="entry name" value="PH-like_dom_sf"/>
</dbReference>
<dbReference type="CDD" id="cd00821">
    <property type="entry name" value="PH"/>
    <property type="match status" value="1"/>
</dbReference>
<keyword evidence="14" id="KW-1185">Reference proteome</keyword>
<dbReference type="Pfam" id="PF00069">
    <property type="entry name" value="Pkinase"/>
    <property type="match status" value="2"/>
</dbReference>
<dbReference type="Gene3D" id="1.10.510.10">
    <property type="entry name" value="Transferase(Phosphotransferase) domain 1"/>
    <property type="match status" value="1"/>
</dbReference>
<dbReference type="EMBL" id="CAMPGE010004430">
    <property type="protein sequence ID" value="CAI2363276.1"/>
    <property type="molecule type" value="Genomic_DNA"/>
</dbReference>
<feature type="compositionally biased region" description="Acidic residues" evidence="10">
    <location>
        <begin position="220"/>
        <end position="235"/>
    </location>
</feature>
<sequence length="553" mass="63935">MEGEEYKIAHEGSGPMKMKKIKSMNEANLSKNGHSAVEARESASLKRSKSTKEDKKEDSTKIAYKPSDFKIIKEVGEGSYGRVYLAKRVSDKKKVAIKMLDKHHLIKSHKVEHVMREKKILSEFAHPNLIELVGTFQDEDNLYFALGYEENGDLAGLLKKMKKLPIEIVKYYSAQLVGVLQYIHFSGIVHRDLKPQNILISKDFRLKLIDFGDSLVEGATEEIETPDDDSDDLDEEDKKQIETDDKKKEFVEFRAHDEDAEEDAGYKKMHEYRGTFVGTPLYVAPEMLKESMSGHFTDLWALGCIIFQMITGEVPFKGKTDFQTFEIIMKREFKWPEDIDDDLKDLIDRLLVIEPMQRLGAGRQGSGRSYEDLMLHPFFKEIDWNTIGTDIIPYDKKVLKNIIKKKKNLDIFEPTDPEPLPDLSESATMTTEDNSARQSEVDVKLQNPEDFNQLFEAGKELKRGWLMKRNPWFVNQKRLFILTNHPKLMYFKDEQTMRGEIKLNSDCKAKKICKYKLEVVTKGRTYYLKHPDKASIDVWVQEINSAIEAKYGN</sequence>
<dbReference type="InterPro" id="IPR017441">
    <property type="entry name" value="Protein_kinase_ATP_BS"/>
</dbReference>
<organism evidence="13 14">
    <name type="scientific">Euplotes crassus</name>
    <dbReference type="NCBI Taxonomy" id="5936"/>
    <lineage>
        <taxon>Eukaryota</taxon>
        <taxon>Sar</taxon>
        <taxon>Alveolata</taxon>
        <taxon>Ciliophora</taxon>
        <taxon>Intramacronucleata</taxon>
        <taxon>Spirotrichea</taxon>
        <taxon>Hypotrichia</taxon>
        <taxon>Euplotida</taxon>
        <taxon>Euplotidae</taxon>
        <taxon>Moneuplotes</taxon>
    </lineage>
</organism>
<keyword evidence="4 9" id="KW-0547">Nucleotide-binding</keyword>
<dbReference type="Proteomes" id="UP001295684">
    <property type="component" value="Unassembled WGS sequence"/>
</dbReference>
<evidence type="ECO:0000256" key="5">
    <source>
        <dbReference type="ARBA" id="ARBA00022777"/>
    </source>
</evidence>
<dbReference type="InterPro" id="IPR001849">
    <property type="entry name" value="PH_domain"/>
</dbReference>
<feature type="compositionally biased region" description="Basic and acidic residues" evidence="10">
    <location>
        <begin position="37"/>
        <end position="59"/>
    </location>
</feature>
<dbReference type="GO" id="GO:0035556">
    <property type="term" value="P:intracellular signal transduction"/>
    <property type="evidence" value="ECO:0007669"/>
    <property type="project" value="TreeGrafter"/>
</dbReference>
<dbReference type="InterPro" id="IPR050236">
    <property type="entry name" value="Ser_Thr_kinase_AGC"/>
</dbReference>
<feature type="domain" description="Protein kinase" evidence="12">
    <location>
        <begin position="69"/>
        <end position="379"/>
    </location>
</feature>
<evidence type="ECO:0000313" key="13">
    <source>
        <dbReference type="EMBL" id="CAI2363276.1"/>
    </source>
</evidence>
<dbReference type="EC" id="2.7.11.1" evidence="1"/>
<gene>
    <name evidence="13" type="ORF">ECRASSUSDP1_LOCUS4606</name>
</gene>
<feature type="region of interest" description="Disordered" evidence="10">
    <location>
        <begin position="27"/>
        <end position="59"/>
    </location>
</feature>
<feature type="region of interest" description="Disordered" evidence="10">
    <location>
        <begin position="414"/>
        <end position="439"/>
    </location>
</feature>
<keyword evidence="2" id="KW-0723">Serine/threonine-protein kinase</keyword>
<dbReference type="PROSITE" id="PS00107">
    <property type="entry name" value="PROTEIN_KINASE_ATP"/>
    <property type="match status" value="1"/>
</dbReference>
<keyword evidence="5" id="KW-0418">Kinase</keyword>
<name>A0AAD1U734_EUPCR</name>
<dbReference type="InterPro" id="IPR000719">
    <property type="entry name" value="Prot_kinase_dom"/>
</dbReference>